<accession>A0A941AS10</accession>
<keyword evidence="9" id="KW-0902">Two-component regulatory system</keyword>
<evidence type="ECO:0000259" key="13">
    <source>
        <dbReference type="PROSITE" id="PS50885"/>
    </source>
</evidence>
<evidence type="ECO:0000256" key="9">
    <source>
        <dbReference type="ARBA" id="ARBA00023012"/>
    </source>
</evidence>
<keyword evidence="4" id="KW-0597">Phosphoprotein</keyword>
<dbReference type="CDD" id="cd06225">
    <property type="entry name" value="HAMP"/>
    <property type="match status" value="1"/>
</dbReference>
<dbReference type="SMART" id="SM00387">
    <property type="entry name" value="HATPase_c"/>
    <property type="match status" value="1"/>
</dbReference>
<gene>
    <name evidence="14" type="ORF">J5837_01960</name>
</gene>
<keyword evidence="8 11" id="KW-1133">Transmembrane helix</keyword>
<keyword evidence="10 11" id="KW-0472">Membrane</keyword>
<evidence type="ECO:0000256" key="8">
    <source>
        <dbReference type="ARBA" id="ARBA00022989"/>
    </source>
</evidence>
<dbReference type="EC" id="2.7.13.3" evidence="3"/>
<sequence>MSAAPRSTSFRLALAVSLSFFSAFTLLGAGVYFAVSALLDKDAREVVRADAAGLSDLYRQSGRAQLLEEIRGRVEEPDDPDAVYALLDANGKVLAGNFSRLPRWPASKRWVEFRDIDGDGDPRVIASLQRLPDGGTLLTGVRARSQDGFLALMLRAALAALIVAALVGALIGWLTTRWVGARLRALDATAARVGEGELGLRVRSDGSGDAFDRVARRFNAMLDRIETLIDGVRHATDHIAHDLRTPLTRLRNRLDALRRRERPVAAGELDEAIGETDQLLQSFSALLRLSRIEAQAPAGSGPEVRLDTLAGDAIELYAAVAAERGIVVRGDFAPATVHGDADQLFQMLANLLDNAVKFSPDGGEVLVQVVAEAGQAAVQVRDQGPGIPEAERERVFDRFERLDAARGTPGTGLGLSLVRAIAQRHGGGIVLGDGRPGLVVRVVLPRADA</sequence>
<keyword evidence="7 14" id="KW-0418">Kinase</keyword>
<dbReference type="SUPFAM" id="SSF55874">
    <property type="entry name" value="ATPase domain of HSP90 chaperone/DNA topoisomerase II/histidine kinase"/>
    <property type="match status" value="1"/>
</dbReference>
<dbReference type="InterPro" id="IPR004358">
    <property type="entry name" value="Sig_transdc_His_kin-like_C"/>
</dbReference>
<reference evidence="14" key="2">
    <citation type="submission" date="2021-03" db="EMBL/GenBank/DDBJ databases">
        <authorList>
            <person name="Cao W."/>
        </authorList>
    </citation>
    <scope>NUCLEOTIDE SEQUENCE</scope>
    <source>
        <strain evidence="14">110414</strain>
    </source>
</reference>
<evidence type="ECO:0000256" key="5">
    <source>
        <dbReference type="ARBA" id="ARBA00022679"/>
    </source>
</evidence>
<feature type="domain" description="Histidine kinase" evidence="12">
    <location>
        <begin position="238"/>
        <end position="448"/>
    </location>
</feature>
<dbReference type="CDD" id="cd00082">
    <property type="entry name" value="HisKA"/>
    <property type="match status" value="1"/>
</dbReference>
<dbReference type="Pfam" id="PF02518">
    <property type="entry name" value="HATPase_c"/>
    <property type="match status" value="1"/>
</dbReference>
<organism evidence="14 15">
    <name type="scientific">Pseudoxanthomonas helianthi</name>
    <dbReference type="NCBI Taxonomy" id="1453541"/>
    <lineage>
        <taxon>Bacteria</taxon>
        <taxon>Pseudomonadati</taxon>
        <taxon>Pseudomonadota</taxon>
        <taxon>Gammaproteobacteria</taxon>
        <taxon>Lysobacterales</taxon>
        <taxon>Lysobacteraceae</taxon>
        <taxon>Pseudoxanthomonas</taxon>
    </lineage>
</organism>
<dbReference type="RefSeq" id="WP_210535036.1">
    <property type="nucleotide sequence ID" value="NZ_JAGKTC010000001.1"/>
</dbReference>
<feature type="transmembrane region" description="Helical" evidence="11">
    <location>
        <begin position="152"/>
        <end position="174"/>
    </location>
</feature>
<evidence type="ECO:0000313" key="15">
    <source>
        <dbReference type="Proteomes" id="UP000673447"/>
    </source>
</evidence>
<dbReference type="InterPro" id="IPR003660">
    <property type="entry name" value="HAMP_dom"/>
</dbReference>
<dbReference type="InterPro" id="IPR003661">
    <property type="entry name" value="HisK_dim/P_dom"/>
</dbReference>
<evidence type="ECO:0000256" key="2">
    <source>
        <dbReference type="ARBA" id="ARBA00004370"/>
    </source>
</evidence>
<evidence type="ECO:0000256" key="4">
    <source>
        <dbReference type="ARBA" id="ARBA00022553"/>
    </source>
</evidence>
<dbReference type="InterPro" id="IPR005467">
    <property type="entry name" value="His_kinase_dom"/>
</dbReference>
<dbReference type="InterPro" id="IPR003594">
    <property type="entry name" value="HATPase_dom"/>
</dbReference>
<comment type="catalytic activity">
    <reaction evidence="1">
        <text>ATP + protein L-histidine = ADP + protein N-phospho-L-histidine.</text>
        <dbReference type="EC" id="2.7.13.3"/>
    </reaction>
</comment>
<comment type="caution">
    <text evidence="14">The sequence shown here is derived from an EMBL/GenBank/DDBJ whole genome shotgun (WGS) entry which is preliminary data.</text>
</comment>
<dbReference type="SMART" id="SM00304">
    <property type="entry name" value="HAMP"/>
    <property type="match status" value="1"/>
</dbReference>
<evidence type="ECO:0000256" key="7">
    <source>
        <dbReference type="ARBA" id="ARBA00022777"/>
    </source>
</evidence>
<dbReference type="GO" id="GO:0000155">
    <property type="term" value="F:phosphorelay sensor kinase activity"/>
    <property type="evidence" value="ECO:0007669"/>
    <property type="project" value="InterPro"/>
</dbReference>
<dbReference type="PRINTS" id="PR00344">
    <property type="entry name" value="BCTRLSENSOR"/>
</dbReference>
<dbReference type="Pfam" id="PF00512">
    <property type="entry name" value="HisKA"/>
    <property type="match status" value="1"/>
</dbReference>
<dbReference type="Gene3D" id="1.10.287.130">
    <property type="match status" value="1"/>
</dbReference>
<dbReference type="PROSITE" id="PS50109">
    <property type="entry name" value="HIS_KIN"/>
    <property type="match status" value="1"/>
</dbReference>
<dbReference type="PANTHER" id="PTHR45436">
    <property type="entry name" value="SENSOR HISTIDINE KINASE YKOH"/>
    <property type="match status" value="1"/>
</dbReference>
<evidence type="ECO:0000259" key="12">
    <source>
        <dbReference type="PROSITE" id="PS50109"/>
    </source>
</evidence>
<keyword evidence="15" id="KW-1185">Reference proteome</keyword>
<reference evidence="14" key="1">
    <citation type="journal article" date="2016" name="Int. J. Syst. Evol. Microbiol.">
        <title>Pseudoxanthomonas helianthi sp. nov., isolated from roots of Jerusalem artichoke (Helianthus tuberosus).</title>
        <authorList>
            <person name="Kittiwongwattana C."/>
            <person name="Thawai C."/>
        </authorList>
    </citation>
    <scope>NUCLEOTIDE SEQUENCE</scope>
    <source>
        <strain evidence="14">110414</strain>
    </source>
</reference>
<dbReference type="SUPFAM" id="SSF47384">
    <property type="entry name" value="Homodimeric domain of signal transducing histidine kinase"/>
    <property type="match status" value="1"/>
</dbReference>
<dbReference type="InterPro" id="IPR036097">
    <property type="entry name" value="HisK_dim/P_sf"/>
</dbReference>
<evidence type="ECO:0000256" key="11">
    <source>
        <dbReference type="SAM" id="Phobius"/>
    </source>
</evidence>
<dbReference type="PANTHER" id="PTHR45436:SF8">
    <property type="entry name" value="HISTIDINE KINASE"/>
    <property type="match status" value="1"/>
</dbReference>
<evidence type="ECO:0000256" key="6">
    <source>
        <dbReference type="ARBA" id="ARBA00022692"/>
    </source>
</evidence>
<evidence type="ECO:0000256" key="3">
    <source>
        <dbReference type="ARBA" id="ARBA00012438"/>
    </source>
</evidence>
<dbReference type="PROSITE" id="PS50885">
    <property type="entry name" value="HAMP"/>
    <property type="match status" value="1"/>
</dbReference>
<dbReference type="InterPro" id="IPR036890">
    <property type="entry name" value="HATPase_C_sf"/>
</dbReference>
<feature type="domain" description="HAMP" evidence="13">
    <location>
        <begin position="177"/>
        <end position="230"/>
    </location>
</feature>
<dbReference type="AlphaFoldDB" id="A0A941AS10"/>
<evidence type="ECO:0000313" key="14">
    <source>
        <dbReference type="EMBL" id="MBP3983175.1"/>
    </source>
</evidence>
<name>A0A941AS10_9GAMM</name>
<dbReference type="InterPro" id="IPR050428">
    <property type="entry name" value="TCS_sensor_his_kinase"/>
</dbReference>
<dbReference type="GO" id="GO:0005886">
    <property type="term" value="C:plasma membrane"/>
    <property type="evidence" value="ECO:0007669"/>
    <property type="project" value="TreeGrafter"/>
</dbReference>
<dbReference type="Gene3D" id="3.30.565.10">
    <property type="entry name" value="Histidine kinase-like ATPase, C-terminal domain"/>
    <property type="match status" value="1"/>
</dbReference>
<feature type="transmembrane region" description="Helical" evidence="11">
    <location>
        <begin position="12"/>
        <end position="35"/>
    </location>
</feature>
<dbReference type="Proteomes" id="UP000673447">
    <property type="component" value="Unassembled WGS sequence"/>
</dbReference>
<proteinExistence type="predicted"/>
<comment type="subcellular location">
    <subcellularLocation>
        <location evidence="2">Membrane</location>
    </subcellularLocation>
</comment>
<keyword evidence="5" id="KW-0808">Transferase</keyword>
<evidence type="ECO:0000256" key="1">
    <source>
        <dbReference type="ARBA" id="ARBA00000085"/>
    </source>
</evidence>
<protein>
    <recommendedName>
        <fullName evidence="3">histidine kinase</fullName>
        <ecNumber evidence="3">2.7.13.3</ecNumber>
    </recommendedName>
</protein>
<dbReference type="SMART" id="SM00388">
    <property type="entry name" value="HisKA"/>
    <property type="match status" value="1"/>
</dbReference>
<dbReference type="Gene3D" id="6.10.340.10">
    <property type="match status" value="1"/>
</dbReference>
<evidence type="ECO:0000256" key="10">
    <source>
        <dbReference type="ARBA" id="ARBA00023136"/>
    </source>
</evidence>
<keyword evidence="6 11" id="KW-0812">Transmembrane</keyword>
<dbReference type="EMBL" id="JAGKTC010000001">
    <property type="protein sequence ID" value="MBP3983175.1"/>
    <property type="molecule type" value="Genomic_DNA"/>
</dbReference>